<evidence type="ECO:0000259" key="6">
    <source>
        <dbReference type="Pfam" id="PF06803"/>
    </source>
</evidence>
<dbReference type="OrthoDB" id="9813247at2"/>
<keyword evidence="8" id="KW-1185">Reference proteome</keyword>
<evidence type="ECO:0000256" key="3">
    <source>
        <dbReference type="ARBA" id="ARBA00022989"/>
    </source>
</evidence>
<evidence type="ECO:0000313" key="8">
    <source>
        <dbReference type="Proteomes" id="UP000202259"/>
    </source>
</evidence>
<dbReference type="InterPro" id="IPR010652">
    <property type="entry name" value="DUF1232"/>
</dbReference>
<organism evidence="7 8">
    <name type="scientific">Cognaticolwellia beringensis</name>
    <dbReference type="NCBI Taxonomy" id="1967665"/>
    <lineage>
        <taxon>Bacteria</taxon>
        <taxon>Pseudomonadati</taxon>
        <taxon>Pseudomonadota</taxon>
        <taxon>Gammaproteobacteria</taxon>
        <taxon>Alteromonadales</taxon>
        <taxon>Colwelliaceae</taxon>
        <taxon>Cognaticolwellia</taxon>
    </lineage>
</organism>
<proteinExistence type="predicted"/>
<reference evidence="7 8" key="1">
    <citation type="submission" date="2017-08" db="EMBL/GenBank/DDBJ databases">
        <title>Complete genome of Colwellia sp. NB097-1, a psychrophile bacterium ioslated from Bering Sea.</title>
        <authorList>
            <person name="Chen X."/>
        </authorList>
    </citation>
    <scope>NUCLEOTIDE SEQUENCE [LARGE SCALE GENOMIC DNA]</scope>
    <source>
        <strain evidence="7 8">NB097-1</strain>
    </source>
</reference>
<evidence type="ECO:0000313" key="7">
    <source>
        <dbReference type="EMBL" id="ASP46783.1"/>
    </source>
</evidence>
<dbReference type="AlphaFoldDB" id="A0A222G5C6"/>
<comment type="subcellular location">
    <subcellularLocation>
        <location evidence="1">Endomembrane system</location>
        <topology evidence="1">Multi-pass membrane protein</topology>
    </subcellularLocation>
</comment>
<dbReference type="GO" id="GO:0012505">
    <property type="term" value="C:endomembrane system"/>
    <property type="evidence" value="ECO:0007669"/>
    <property type="project" value="UniProtKB-SubCell"/>
</dbReference>
<keyword evidence="2" id="KW-0812">Transmembrane</keyword>
<keyword evidence="3" id="KW-1133">Transmembrane helix</keyword>
<protein>
    <submittedName>
        <fullName evidence="7">DUF1232 domain-containing protein</fullName>
    </submittedName>
</protein>
<dbReference type="KEGG" id="cber:B5D82_02690"/>
<feature type="compositionally biased region" description="Low complexity" evidence="5">
    <location>
        <begin position="172"/>
        <end position="183"/>
    </location>
</feature>
<evidence type="ECO:0000256" key="2">
    <source>
        <dbReference type="ARBA" id="ARBA00022692"/>
    </source>
</evidence>
<dbReference type="EMBL" id="CP020465">
    <property type="protein sequence ID" value="ASP46783.1"/>
    <property type="molecule type" value="Genomic_DNA"/>
</dbReference>
<name>A0A222G5C6_9GAMM</name>
<evidence type="ECO:0000256" key="1">
    <source>
        <dbReference type="ARBA" id="ARBA00004127"/>
    </source>
</evidence>
<evidence type="ECO:0000256" key="4">
    <source>
        <dbReference type="ARBA" id="ARBA00023136"/>
    </source>
</evidence>
<feature type="region of interest" description="Disordered" evidence="5">
    <location>
        <begin position="164"/>
        <end position="183"/>
    </location>
</feature>
<dbReference type="Pfam" id="PF06803">
    <property type="entry name" value="DUF1232"/>
    <property type="match status" value="1"/>
</dbReference>
<evidence type="ECO:0000256" key="5">
    <source>
        <dbReference type="SAM" id="MobiDB-lite"/>
    </source>
</evidence>
<accession>A0A222G5C6</accession>
<dbReference type="Proteomes" id="UP000202259">
    <property type="component" value="Chromosome"/>
</dbReference>
<keyword evidence="4" id="KW-0472">Membrane</keyword>
<gene>
    <name evidence="7" type="ORF">B5D82_02690</name>
</gene>
<sequence length="183" mass="21009">MAFEVTFELKESDLEHFRNVMREAKSEAKNLTDAEILANAKTLSLDIIKSDVPPFVSERIKKLETLVAMIEDAEWNIPDEARADVLSALAYFSDPEDLVPDHIPVLGFLDDAIMIELVAEELKDDIEAFLEFCNYRSREEGRHGDVAVTRDEWLHAKRKELHSRIRNRRSSRSSGRSGFRSVF</sequence>
<feature type="domain" description="DUF1232" evidence="6">
    <location>
        <begin position="85"/>
        <end position="115"/>
    </location>
</feature>
<dbReference type="RefSeq" id="WP_081149019.1">
    <property type="nucleotide sequence ID" value="NZ_CP020465.1"/>
</dbReference>